<dbReference type="SUPFAM" id="SSF47986">
    <property type="entry name" value="DEATH domain"/>
    <property type="match status" value="1"/>
</dbReference>
<dbReference type="KEGG" id="nlo:107226736"/>
<evidence type="ECO:0000313" key="2">
    <source>
        <dbReference type="Proteomes" id="UP000829291"/>
    </source>
</evidence>
<dbReference type="InterPro" id="IPR000488">
    <property type="entry name" value="Death_dom"/>
</dbReference>
<proteinExistence type="predicted"/>
<feature type="domain" description="Death" evidence="1">
    <location>
        <begin position="60"/>
        <end position="126"/>
    </location>
</feature>
<dbReference type="PROSITE" id="PS50017">
    <property type="entry name" value="DEATH_DOMAIN"/>
    <property type="match status" value="1"/>
</dbReference>
<dbReference type="AlphaFoldDB" id="A0A6J0C715"/>
<name>A0A6J0C715_NEOLC</name>
<dbReference type="GeneID" id="107226736"/>
<sequence length="345" mass="40135">MEKKINVDYGTDMDLKAIELRMRTDRIHSGFLFAWEDSRLLQILCLFVESDVVQRDRPTWQKFAEQLGLTRQKILCIENEYKYSHGSVWWVLLAFSNEDDATIGRIILILQQLKMFHVILEISNDVLELVDCLSDHLNSQGTKSTILRPPNIPWTPLIFRSLNSRIERVPQIIDITVRGSSMPSIPSAVKIMLTFADDGMEAALRLTEIFRSNEPRIAVLLLREQQMHVFNAAKEFIDDCLKRVDYIIPIATKGYYDVINNTYPEGRDQLVSSFASDQTYAQYVYKCFAEEYVRNRCRNMRVRAIIPSETTENDLPAHLTCMGPTRFKEAEIREFVTMLLRVRRI</sequence>
<dbReference type="InterPro" id="IPR011029">
    <property type="entry name" value="DEATH-like_dom_sf"/>
</dbReference>
<evidence type="ECO:0000259" key="1">
    <source>
        <dbReference type="PROSITE" id="PS50017"/>
    </source>
</evidence>
<reference evidence="3" key="1">
    <citation type="submission" date="2025-08" db="UniProtKB">
        <authorList>
            <consortium name="RefSeq"/>
        </authorList>
    </citation>
    <scope>IDENTIFICATION</scope>
    <source>
        <tissue evidence="3">Thorax and Abdomen</tissue>
    </source>
</reference>
<protein>
    <submittedName>
        <fullName evidence="3">Uncharacterized protein LOC107226736</fullName>
    </submittedName>
</protein>
<dbReference type="OrthoDB" id="6593154at2759"/>
<evidence type="ECO:0000313" key="3">
    <source>
        <dbReference type="RefSeq" id="XP_015523131.1"/>
    </source>
</evidence>
<organism evidence="3">
    <name type="scientific">Neodiprion lecontei</name>
    <name type="common">Redheaded pine sawfly</name>
    <dbReference type="NCBI Taxonomy" id="441921"/>
    <lineage>
        <taxon>Eukaryota</taxon>
        <taxon>Metazoa</taxon>
        <taxon>Ecdysozoa</taxon>
        <taxon>Arthropoda</taxon>
        <taxon>Hexapoda</taxon>
        <taxon>Insecta</taxon>
        <taxon>Pterygota</taxon>
        <taxon>Neoptera</taxon>
        <taxon>Endopterygota</taxon>
        <taxon>Hymenoptera</taxon>
        <taxon>Tenthredinoidea</taxon>
        <taxon>Diprionidae</taxon>
        <taxon>Diprioninae</taxon>
        <taxon>Neodiprion</taxon>
    </lineage>
</organism>
<dbReference type="Pfam" id="PF00531">
    <property type="entry name" value="Death"/>
    <property type="match status" value="1"/>
</dbReference>
<dbReference type="GO" id="GO:0007165">
    <property type="term" value="P:signal transduction"/>
    <property type="evidence" value="ECO:0007669"/>
    <property type="project" value="InterPro"/>
</dbReference>
<accession>A0A6J0C715</accession>
<dbReference type="RefSeq" id="XP_015523131.1">
    <property type="nucleotide sequence ID" value="XM_015667645.2"/>
</dbReference>
<keyword evidence="2" id="KW-1185">Reference proteome</keyword>
<dbReference type="Proteomes" id="UP000829291">
    <property type="component" value="Chromosome 6"/>
</dbReference>
<dbReference type="Gene3D" id="1.10.533.10">
    <property type="entry name" value="Death Domain, Fas"/>
    <property type="match status" value="1"/>
</dbReference>
<gene>
    <name evidence="3" type="primary">LOC107226736</name>
</gene>
<dbReference type="InParanoid" id="A0A6J0C715"/>